<dbReference type="GO" id="GO:0004807">
    <property type="term" value="F:triose-phosphate isomerase activity"/>
    <property type="evidence" value="ECO:0007669"/>
    <property type="project" value="UniProtKB-UniRule"/>
</dbReference>
<dbReference type="Gene3D" id="3.20.20.70">
    <property type="entry name" value="Aldolase class I"/>
    <property type="match status" value="1"/>
</dbReference>
<dbReference type="GO" id="GO:0006096">
    <property type="term" value="P:glycolytic process"/>
    <property type="evidence" value="ECO:0007669"/>
    <property type="project" value="UniProtKB-UniRule"/>
</dbReference>
<comment type="subunit">
    <text evidence="4">Homodimer.</text>
</comment>
<comment type="pathway">
    <text evidence="4">Carbohydrate biosynthesis; gluconeogenesis.</text>
</comment>
<gene>
    <name evidence="5" type="primary">tpiA</name>
    <name evidence="5" type="ORF">EVB00_00620</name>
</gene>
<protein>
    <recommendedName>
        <fullName evidence="4">Triosephosphate isomerase</fullName>
        <ecNumber evidence="4">5.3.1.1</ecNumber>
    </recommendedName>
</protein>
<dbReference type="Proteomes" id="UP000318359">
    <property type="component" value="Unassembled WGS sequence"/>
</dbReference>
<comment type="pathway">
    <text evidence="1">Carbohydrate metabolism; erythritol degradation.</text>
</comment>
<dbReference type="GO" id="GO:0046166">
    <property type="term" value="P:glyceraldehyde-3-phosphate biosynthetic process"/>
    <property type="evidence" value="ECO:0007669"/>
    <property type="project" value="TreeGrafter"/>
</dbReference>
<comment type="similarity">
    <text evidence="2 4">Belongs to the triosephosphate isomerase family.</text>
</comment>
<dbReference type="SUPFAM" id="SSF51351">
    <property type="entry name" value="Triosephosphate isomerase (TIM)"/>
    <property type="match status" value="1"/>
</dbReference>
<dbReference type="InterPro" id="IPR035990">
    <property type="entry name" value="TIM_sf"/>
</dbReference>
<dbReference type="UniPathway" id="UPA00138"/>
<accession>A0A520MC43</accession>
<dbReference type="EMBL" id="SHBM01000004">
    <property type="protein sequence ID" value="RZO18805.1"/>
    <property type="molecule type" value="Genomic_DNA"/>
</dbReference>
<sequence>MDRSIIGNWKSNGSLELNKIWFKDFQENIKDSAISSTAICPPYLYLDQVFNIINKANMSMGSQDIDISNGARTGSISIEACKDLGCQFSIIGHSERRTLFGETDLTVREKLLAAQEKNMSIVMCIGEPEEDYLSSNTQDYLFNQINQTIKNVNLAEDFTIAYEPIWAIGTGKLPKMHEINTIHKYIKDIVQSTSKNSMVPKVIYGGSVTSENAEELFKEDCVDGALIGGASLNGKEFAKIANQFLNKGL</sequence>
<comment type="subcellular location">
    <subcellularLocation>
        <location evidence="4">Cytoplasm</location>
    </subcellularLocation>
</comment>
<evidence type="ECO:0000313" key="6">
    <source>
        <dbReference type="Proteomes" id="UP000318359"/>
    </source>
</evidence>
<evidence type="ECO:0000256" key="1">
    <source>
        <dbReference type="ARBA" id="ARBA00004939"/>
    </source>
</evidence>
<keyword evidence="3 4" id="KW-0413">Isomerase</keyword>
<dbReference type="PROSITE" id="PS00171">
    <property type="entry name" value="TIM_1"/>
    <property type="match status" value="1"/>
</dbReference>
<dbReference type="UniPathway" id="UPA00109">
    <property type="reaction ID" value="UER00189"/>
</dbReference>
<dbReference type="CDD" id="cd00311">
    <property type="entry name" value="TIM"/>
    <property type="match status" value="1"/>
</dbReference>
<evidence type="ECO:0000256" key="4">
    <source>
        <dbReference type="RuleBase" id="RU363013"/>
    </source>
</evidence>
<keyword evidence="4" id="KW-0963">Cytoplasm</keyword>
<dbReference type="InterPro" id="IPR000652">
    <property type="entry name" value="Triosephosphate_isomerase"/>
</dbReference>
<dbReference type="GO" id="GO:0005829">
    <property type="term" value="C:cytosol"/>
    <property type="evidence" value="ECO:0007669"/>
    <property type="project" value="TreeGrafter"/>
</dbReference>
<reference evidence="5 6" key="1">
    <citation type="submission" date="2019-02" db="EMBL/GenBank/DDBJ databases">
        <title>Prokaryotic population dynamics and viral predation in marine succession experiment using metagenomics: the confinement effect.</title>
        <authorList>
            <person name="Haro-Moreno J.M."/>
            <person name="Rodriguez-Valera F."/>
            <person name="Lopez-Perez M."/>
        </authorList>
    </citation>
    <scope>NUCLEOTIDE SEQUENCE [LARGE SCALE GENOMIC DNA]</scope>
    <source>
        <strain evidence="5">MED-G167</strain>
    </source>
</reference>
<dbReference type="PANTHER" id="PTHR21139:SF42">
    <property type="entry name" value="TRIOSEPHOSPHATE ISOMERASE"/>
    <property type="match status" value="1"/>
</dbReference>
<dbReference type="GO" id="GO:0019563">
    <property type="term" value="P:glycerol catabolic process"/>
    <property type="evidence" value="ECO:0007669"/>
    <property type="project" value="TreeGrafter"/>
</dbReference>
<keyword evidence="4" id="KW-0324">Glycolysis</keyword>
<evidence type="ECO:0000256" key="2">
    <source>
        <dbReference type="ARBA" id="ARBA00007422"/>
    </source>
</evidence>
<dbReference type="AlphaFoldDB" id="A0A520MC43"/>
<dbReference type="GO" id="GO:0006094">
    <property type="term" value="P:gluconeogenesis"/>
    <property type="evidence" value="ECO:0007669"/>
    <property type="project" value="UniProtKB-UniPathway"/>
</dbReference>
<comment type="catalytic activity">
    <reaction evidence="4">
        <text>D-glyceraldehyde 3-phosphate = dihydroxyacetone phosphate</text>
        <dbReference type="Rhea" id="RHEA:18585"/>
        <dbReference type="ChEBI" id="CHEBI:57642"/>
        <dbReference type="ChEBI" id="CHEBI:59776"/>
        <dbReference type="EC" id="5.3.1.1"/>
    </reaction>
</comment>
<keyword evidence="4" id="KW-0312">Gluconeogenesis</keyword>
<comment type="pathway">
    <text evidence="4">Carbohydrate degradation; glycolysis; D-glyceraldehyde 3-phosphate from glycerone phosphate: step 1/1.</text>
</comment>
<dbReference type="InterPro" id="IPR020861">
    <property type="entry name" value="Triosephosphate_isomerase_AS"/>
</dbReference>
<dbReference type="PROSITE" id="PS51440">
    <property type="entry name" value="TIM_2"/>
    <property type="match status" value="1"/>
</dbReference>
<evidence type="ECO:0000256" key="3">
    <source>
        <dbReference type="ARBA" id="ARBA00023235"/>
    </source>
</evidence>
<dbReference type="Pfam" id="PF00121">
    <property type="entry name" value="TIM"/>
    <property type="match status" value="1"/>
</dbReference>
<comment type="caution">
    <text evidence="5">The sequence shown here is derived from an EMBL/GenBank/DDBJ whole genome shotgun (WGS) entry which is preliminary data.</text>
</comment>
<evidence type="ECO:0000313" key="5">
    <source>
        <dbReference type="EMBL" id="RZO18805.1"/>
    </source>
</evidence>
<proteinExistence type="inferred from homology"/>
<organism evidence="5 6">
    <name type="scientific">SAR86 cluster bacterium</name>
    <dbReference type="NCBI Taxonomy" id="2030880"/>
    <lineage>
        <taxon>Bacteria</taxon>
        <taxon>Pseudomonadati</taxon>
        <taxon>Pseudomonadota</taxon>
        <taxon>Gammaproteobacteria</taxon>
        <taxon>SAR86 cluster</taxon>
    </lineage>
</organism>
<name>A0A520MC43_9GAMM</name>
<dbReference type="InterPro" id="IPR013785">
    <property type="entry name" value="Aldolase_TIM"/>
</dbReference>
<dbReference type="EC" id="5.3.1.1" evidence="4"/>
<dbReference type="PANTHER" id="PTHR21139">
    <property type="entry name" value="TRIOSEPHOSPHATE ISOMERASE"/>
    <property type="match status" value="1"/>
</dbReference>
<dbReference type="NCBIfam" id="TIGR00419">
    <property type="entry name" value="tim"/>
    <property type="match status" value="1"/>
</dbReference>